<proteinExistence type="predicted"/>
<evidence type="ECO:0000313" key="2">
    <source>
        <dbReference type="EMBL" id="NUU17761.1"/>
    </source>
</evidence>
<dbReference type="Proteomes" id="UP000565724">
    <property type="component" value="Unassembled WGS sequence"/>
</dbReference>
<reference evidence="2 3" key="1">
    <citation type="submission" date="2020-05" db="EMBL/GenBank/DDBJ databases">
        <title>Genome Sequencing of Type Strains.</title>
        <authorList>
            <person name="Lemaire J.F."/>
            <person name="Inderbitzin P."/>
            <person name="Gregorio O.A."/>
            <person name="Collins S.B."/>
            <person name="Wespe N."/>
            <person name="Knight-Connoni V."/>
        </authorList>
    </citation>
    <scope>NUCLEOTIDE SEQUENCE [LARGE SCALE GENOMIC DNA]</scope>
    <source>
        <strain evidence="2 3">ATCC 25174</strain>
    </source>
</reference>
<dbReference type="Pfam" id="PF09997">
    <property type="entry name" value="DUF2238"/>
    <property type="match status" value="1"/>
</dbReference>
<gene>
    <name evidence="2" type="ORF">HP550_10930</name>
</gene>
<evidence type="ECO:0000313" key="3">
    <source>
        <dbReference type="Proteomes" id="UP000565724"/>
    </source>
</evidence>
<evidence type="ECO:0000256" key="1">
    <source>
        <dbReference type="SAM" id="Phobius"/>
    </source>
</evidence>
<protein>
    <submittedName>
        <fullName evidence="2">Uncharacterized protein</fullName>
    </submittedName>
</protein>
<feature type="transmembrane region" description="Helical" evidence="1">
    <location>
        <begin position="122"/>
        <end position="140"/>
    </location>
</feature>
<sequence>MSGARAGRAASLVVAGDVVRALAVASVVVGTWRAGLVACALFLLVLGGTLVPRAIGAPAGLDVAYCSTLLFAAWSAQLEWYAAVDWLDLAVHAVATGLVAVMALLALVRWRVVAEPAAAPDRIVLVTGLGATAAVLWEVGEWAGHTFLDPRIYVGYADTIGDLAAGLVGSVVAAVVLARRS</sequence>
<comment type="caution">
    <text evidence="2">The sequence shown here is derived from an EMBL/GenBank/DDBJ whole genome shotgun (WGS) entry which is preliminary data.</text>
</comment>
<keyword evidence="1" id="KW-0472">Membrane</keyword>
<dbReference type="InterPro" id="IPR014509">
    <property type="entry name" value="YjdF-like"/>
</dbReference>
<keyword evidence="1" id="KW-1133">Transmembrane helix</keyword>
<keyword evidence="1" id="KW-0812">Transmembrane</keyword>
<feature type="transmembrane region" description="Helical" evidence="1">
    <location>
        <begin position="89"/>
        <end position="110"/>
    </location>
</feature>
<name>A0A7Y6A152_9CELL</name>
<accession>A0A7Y6A152</accession>
<dbReference type="EMBL" id="JABMCI010000063">
    <property type="protein sequence ID" value="NUU17761.1"/>
    <property type="molecule type" value="Genomic_DNA"/>
</dbReference>
<feature type="transmembrane region" description="Helical" evidence="1">
    <location>
        <begin position="31"/>
        <end position="51"/>
    </location>
</feature>
<feature type="transmembrane region" description="Helical" evidence="1">
    <location>
        <begin position="160"/>
        <end position="178"/>
    </location>
</feature>
<dbReference type="AlphaFoldDB" id="A0A7Y6A152"/>
<keyword evidence="3" id="KW-1185">Reference proteome</keyword>
<organism evidence="2 3">
    <name type="scientific">Cellulomonas humilata</name>
    <dbReference type="NCBI Taxonomy" id="144055"/>
    <lineage>
        <taxon>Bacteria</taxon>
        <taxon>Bacillati</taxon>
        <taxon>Actinomycetota</taxon>
        <taxon>Actinomycetes</taxon>
        <taxon>Micrococcales</taxon>
        <taxon>Cellulomonadaceae</taxon>
        <taxon>Cellulomonas</taxon>
    </lineage>
</organism>